<keyword evidence="3" id="KW-0540">Nuclease</keyword>
<dbReference type="Pfam" id="PF17917">
    <property type="entry name" value="RT_RNaseH"/>
    <property type="match status" value="1"/>
</dbReference>
<evidence type="ECO:0000256" key="4">
    <source>
        <dbReference type="ARBA" id="ARBA00022759"/>
    </source>
</evidence>
<dbReference type="InterPro" id="IPR043502">
    <property type="entry name" value="DNA/RNA_pol_sf"/>
</dbReference>
<evidence type="ECO:0000256" key="6">
    <source>
        <dbReference type="ARBA" id="ARBA00022918"/>
    </source>
</evidence>
<evidence type="ECO:0000259" key="7">
    <source>
        <dbReference type="Pfam" id="PF17917"/>
    </source>
</evidence>
<evidence type="ECO:0000313" key="8">
    <source>
        <dbReference type="EMBL" id="KAK3023135.1"/>
    </source>
</evidence>
<keyword evidence="1" id="KW-0808">Transferase</keyword>
<organism evidence="8 9">
    <name type="scientific">Escallonia herrerae</name>
    <dbReference type="NCBI Taxonomy" id="1293975"/>
    <lineage>
        <taxon>Eukaryota</taxon>
        <taxon>Viridiplantae</taxon>
        <taxon>Streptophyta</taxon>
        <taxon>Embryophyta</taxon>
        <taxon>Tracheophyta</taxon>
        <taxon>Spermatophyta</taxon>
        <taxon>Magnoliopsida</taxon>
        <taxon>eudicotyledons</taxon>
        <taxon>Gunneridae</taxon>
        <taxon>Pentapetalae</taxon>
        <taxon>asterids</taxon>
        <taxon>campanulids</taxon>
        <taxon>Escalloniales</taxon>
        <taxon>Escalloniaceae</taxon>
        <taxon>Escallonia</taxon>
    </lineage>
</organism>
<name>A0AA88WIM5_9ASTE</name>
<sequence length="145" mass="16804">MEIKRREQQQQETRYPKIDRIALALIISARRLRPYFQSHSIIVLTDQSLRKVLLSPEASGRLVNWSLELGEFDIQYKPHTAIKAQALADFIVECTLPEDHIQLLPSNFGVLVETMFAYKGLELHLINTFVPKQTSINRIRFDNSL</sequence>
<gene>
    <name evidence="8" type="ORF">RJ639_043974</name>
</gene>
<dbReference type="PANTHER" id="PTHR48475:SF2">
    <property type="entry name" value="RIBONUCLEASE H"/>
    <property type="match status" value="1"/>
</dbReference>
<dbReference type="GO" id="GO:0003964">
    <property type="term" value="F:RNA-directed DNA polymerase activity"/>
    <property type="evidence" value="ECO:0007669"/>
    <property type="project" value="UniProtKB-KW"/>
</dbReference>
<reference evidence="8" key="1">
    <citation type="submission" date="2022-12" db="EMBL/GenBank/DDBJ databases">
        <title>Draft genome assemblies for two species of Escallonia (Escalloniales).</title>
        <authorList>
            <person name="Chanderbali A."/>
            <person name="Dervinis C."/>
            <person name="Anghel I."/>
            <person name="Soltis D."/>
            <person name="Soltis P."/>
            <person name="Zapata F."/>
        </authorList>
    </citation>
    <scope>NUCLEOTIDE SEQUENCE</scope>
    <source>
        <strain evidence="8">UCBG64.0493</strain>
        <tissue evidence="8">Leaf</tissue>
    </source>
</reference>
<comment type="caution">
    <text evidence="8">The sequence shown here is derived from an EMBL/GenBank/DDBJ whole genome shotgun (WGS) entry which is preliminary data.</text>
</comment>
<keyword evidence="2" id="KW-0548">Nucleotidyltransferase</keyword>
<dbReference type="EMBL" id="JAVXUP010000676">
    <property type="protein sequence ID" value="KAK3023135.1"/>
    <property type="molecule type" value="Genomic_DNA"/>
</dbReference>
<dbReference type="GO" id="GO:0016787">
    <property type="term" value="F:hydrolase activity"/>
    <property type="evidence" value="ECO:0007669"/>
    <property type="project" value="UniProtKB-KW"/>
</dbReference>
<evidence type="ECO:0000313" key="9">
    <source>
        <dbReference type="Proteomes" id="UP001188597"/>
    </source>
</evidence>
<keyword evidence="6" id="KW-0695">RNA-directed DNA polymerase</keyword>
<feature type="domain" description="Reverse transcriptase RNase H-like" evidence="7">
    <location>
        <begin position="7"/>
        <end position="72"/>
    </location>
</feature>
<keyword evidence="9" id="KW-1185">Reference proteome</keyword>
<keyword evidence="4" id="KW-0255">Endonuclease</keyword>
<protein>
    <recommendedName>
        <fullName evidence="7">Reverse transcriptase RNase H-like domain-containing protein</fullName>
    </recommendedName>
</protein>
<accession>A0AA88WIM5</accession>
<dbReference type="GO" id="GO:0004519">
    <property type="term" value="F:endonuclease activity"/>
    <property type="evidence" value="ECO:0007669"/>
    <property type="project" value="UniProtKB-KW"/>
</dbReference>
<proteinExistence type="predicted"/>
<dbReference type="AlphaFoldDB" id="A0AA88WIM5"/>
<evidence type="ECO:0000256" key="5">
    <source>
        <dbReference type="ARBA" id="ARBA00022801"/>
    </source>
</evidence>
<dbReference type="PANTHER" id="PTHR48475">
    <property type="entry name" value="RIBONUCLEASE H"/>
    <property type="match status" value="1"/>
</dbReference>
<dbReference type="Proteomes" id="UP001188597">
    <property type="component" value="Unassembled WGS sequence"/>
</dbReference>
<keyword evidence="5" id="KW-0378">Hydrolase</keyword>
<dbReference type="InterPro" id="IPR041373">
    <property type="entry name" value="RT_RNaseH"/>
</dbReference>
<evidence type="ECO:0000256" key="1">
    <source>
        <dbReference type="ARBA" id="ARBA00022679"/>
    </source>
</evidence>
<evidence type="ECO:0000256" key="3">
    <source>
        <dbReference type="ARBA" id="ARBA00022722"/>
    </source>
</evidence>
<evidence type="ECO:0000256" key="2">
    <source>
        <dbReference type="ARBA" id="ARBA00022695"/>
    </source>
</evidence>
<dbReference type="SUPFAM" id="SSF56672">
    <property type="entry name" value="DNA/RNA polymerases"/>
    <property type="match status" value="1"/>
</dbReference>